<evidence type="ECO:0000256" key="1">
    <source>
        <dbReference type="SAM" id="MobiDB-lite"/>
    </source>
</evidence>
<reference evidence="2 3" key="1">
    <citation type="submission" date="2019-06" db="EMBL/GenBank/DDBJ databases">
        <title>Genome Sequence of the Brown Rot Fungal Pathogen Monilinia laxa.</title>
        <authorList>
            <person name="De Miccolis Angelini R.M."/>
            <person name="Landi L."/>
            <person name="Abate D."/>
            <person name="Pollastro S."/>
            <person name="Romanazzi G."/>
            <person name="Faretra F."/>
        </authorList>
    </citation>
    <scope>NUCLEOTIDE SEQUENCE [LARGE SCALE GENOMIC DNA]</scope>
    <source>
        <strain evidence="2 3">Mlax316</strain>
    </source>
</reference>
<dbReference type="OrthoDB" id="2107166at2759"/>
<feature type="compositionally biased region" description="Basic and acidic residues" evidence="1">
    <location>
        <begin position="68"/>
        <end position="88"/>
    </location>
</feature>
<dbReference type="InterPro" id="IPR036779">
    <property type="entry name" value="LysM_dom_sf"/>
</dbReference>
<dbReference type="AlphaFoldDB" id="A0A5N6K4C1"/>
<dbReference type="Gene3D" id="3.10.350.10">
    <property type="entry name" value="LysM domain"/>
    <property type="match status" value="1"/>
</dbReference>
<dbReference type="PANTHER" id="PTHR20932">
    <property type="entry name" value="LYSM AND PUTATIVE PEPTIDOGLYCAN-BINDING DOMAIN-CONTAINING PROTEIN"/>
    <property type="match status" value="1"/>
</dbReference>
<accession>A0A5N6K4C1</accession>
<feature type="compositionally biased region" description="Basic and acidic residues" evidence="1">
    <location>
        <begin position="96"/>
        <end position="105"/>
    </location>
</feature>
<dbReference type="PANTHER" id="PTHR20932:SF31">
    <property type="entry name" value="RING-TYPE DOMAIN-CONTAINING PROTEIN"/>
    <property type="match status" value="1"/>
</dbReference>
<sequence>MNQEACCTCARLLGKITSTSSTVGSKPPPYSASTAESDSYTKSRGKSSDKRKNEGGIVSGKTATYTNEWEKNEEGGRQRLSSYDREPENWQFESEDSSREKEEGGWKAGGGRGRKENRREDRKLSCCGRIICGECIEGNERFGSHCPFCQVRSRDITSRDGPPSYESICPLSSPLTSLQTPPTIYAQNQTPLSPLNTPDTPETSDTIHHLAHPNDTPLSLSLRYKIPIEVLRKKNRITSDHLLLARKTILIPGEWYKGGESLSPRPVEGEEEERRKWVIRKFMVGCKVFEYDIAVLYLEQANYDIELAMEVYRDDERWEKENPISNKGKGKGKTKSDAGRRRFTEQRS</sequence>
<feature type="compositionally biased region" description="Basic and acidic residues" evidence="1">
    <location>
        <begin position="334"/>
        <end position="348"/>
    </location>
</feature>
<feature type="region of interest" description="Disordered" evidence="1">
    <location>
        <begin position="320"/>
        <end position="348"/>
    </location>
</feature>
<comment type="caution">
    <text evidence="2">The sequence shown here is derived from an EMBL/GenBank/DDBJ whole genome shotgun (WGS) entry which is preliminary data.</text>
</comment>
<protein>
    <recommendedName>
        <fullName evidence="4">LysM domain-containing protein</fullName>
    </recommendedName>
</protein>
<dbReference type="EMBL" id="VIGI01000008">
    <property type="protein sequence ID" value="KAB8297206.1"/>
    <property type="molecule type" value="Genomic_DNA"/>
</dbReference>
<dbReference type="InterPro" id="IPR045030">
    <property type="entry name" value="LYSM1-4"/>
</dbReference>
<gene>
    <name evidence="2" type="ORF">EYC80_002581</name>
</gene>
<dbReference type="Proteomes" id="UP000326757">
    <property type="component" value="Unassembled WGS sequence"/>
</dbReference>
<organism evidence="2 3">
    <name type="scientific">Monilinia laxa</name>
    <name type="common">Brown rot fungus</name>
    <name type="synonym">Sclerotinia laxa</name>
    <dbReference type="NCBI Taxonomy" id="61186"/>
    <lineage>
        <taxon>Eukaryota</taxon>
        <taxon>Fungi</taxon>
        <taxon>Dikarya</taxon>
        <taxon>Ascomycota</taxon>
        <taxon>Pezizomycotina</taxon>
        <taxon>Leotiomycetes</taxon>
        <taxon>Helotiales</taxon>
        <taxon>Sclerotiniaceae</taxon>
        <taxon>Monilinia</taxon>
    </lineage>
</organism>
<evidence type="ECO:0000313" key="3">
    <source>
        <dbReference type="Proteomes" id="UP000326757"/>
    </source>
</evidence>
<evidence type="ECO:0000313" key="2">
    <source>
        <dbReference type="EMBL" id="KAB8297206.1"/>
    </source>
</evidence>
<proteinExistence type="predicted"/>
<name>A0A5N6K4C1_MONLA</name>
<feature type="region of interest" description="Disordered" evidence="1">
    <location>
        <begin position="17"/>
        <end position="119"/>
    </location>
</feature>
<evidence type="ECO:0008006" key="4">
    <source>
        <dbReference type="Google" id="ProtNLM"/>
    </source>
</evidence>
<keyword evidence="3" id="KW-1185">Reference proteome</keyword>
<feature type="compositionally biased region" description="Polar residues" evidence="1">
    <location>
        <begin position="31"/>
        <end position="42"/>
    </location>
</feature>